<sequence>MLPLLMTPSLVVFLQDAPSFNQLPLPMRITFTVVAIGTMYAVWVFVFRDLVRQATRVDTRDRERLSSLAEAHDLGAATSEPVVLDRINIADVDESERAYSAIQLFERGLALTSLHHQGWQSEMVIPYIELEAVRSYGEWQLTGFRAAVLGPLAYLVQKKRYYLGVLARNKEGSTQTILLQGSRRITEKLGDSIRLAQAAALSPIADPDPLLSVVS</sequence>
<dbReference type="RefSeq" id="WP_211429179.1">
    <property type="nucleotide sequence ID" value="NZ_CP072648.1"/>
</dbReference>
<keyword evidence="1" id="KW-1133">Transmembrane helix</keyword>
<evidence type="ECO:0000313" key="2">
    <source>
        <dbReference type="EMBL" id="QUW03288.1"/>
    </source>
</evidence>
<accession>A0ABX8B8S1</accession>
<feature type="transmembrane region" description="Helical" evidence="1">
    <location>
        <begin position="29"/>
        <end position="47"/>
    </location>
</feature>
<protein>
    <submittedName>
        <fullName evidence="2">Uncharacterized protein</fullName>
    </submittedName>
</protein>
<evidence type="ECO:0000256" key="1">
    <source>
        <dbReference type="SAM" id="Phobius"/>
    </source>
</evidence>
<evidence type="ECO:0000313" key="3">
    <source>
        <dbReference type="Proteomes" id="UP000676506"/>
    </source>
</evidence>
<reference evidence="2 3" key="1">
    <citation type="submission" date="2021-03" db="EMBL/GenBank/DDBJ databases">
        <title>Genomic and phenotypic characterization of Chloracidobacterium isolates provides evidence for multiple species.</title>
        <authorList>
            <person name="Saini M.K."/>
            <person name="Costas A.M.G."/>
            <person name="Tank M."/>
            <person name="Bryant D.A."/>
        </authorList>
    </citation>
    <scope>NUCLEOTIDE SEQUENCE [LARGE SCALE GENOMIC DNA]</scope>
    <source>
        <strain evidence="2 3">BV2-C</strain>
    </source>
</reference>
<name>A0ABX8B8S1_9BACT</name>
<proteinExistence type="predicted"/>
<dbReference type="EMBL" id="CP072648">
    <property type="protein sequence ID" value="QUW03288.1"/>
    <property type="molecule type" value="Genomic_DNA"/>
</dbReference>
<keyword evidence="1" id="KW-0812">Transmembrane</keyword>
<dbReference type="Proteomes" id="UP000676506">
    <property type="component" value="Chromosome 1"/>
</dbReference>
<organism evidence="2 3">
    <name type="scientific">Chloracidobacterium validum</name>
    <dbReference type="NCBI Taxonomy" id="2821543"/>
    <lineage>
        <taxon>Bacteria</taxon>
        <taxon>Pseudomonadati</taxon>
        <taxon>Acidobacteriota</taxon>
        <taxon>Terriglobia</taxon>
        <taxon>Terriglobales</taxon>
        <taxon>Acidobacteriaceae</taxon>
        <taxon>Chloracidobacterium</taxon>
    </lineage>
</organism>
<keyword evidence="3" id="KW-1185">Reference proteome</keyword>
<gene>
    <name evidence="2" type="ORF">J8C06_02285</name>
</gene>
<keyword evidence="1" id="KW-0472">Membrane</keyword>